<dbReference type="SMART" id="SM00422">
    <property type="entry name" value="HTH_MERR"/>
    <property type="match status" value="1"/>
</dbReference>
<gene>
    <name evidence="4" type="ORF">EVB03_09265</name>
</gene>
<evidence type="ECO:0000313" key="4">
    <source>
        <dbReference type="EMBL" id="RZO18867.1"/>
    </source>
</evidence>
<dbReference type="PANTHER" id="PTHR30204">
    <property type="entry name" value="REDOX-CYCLING DRUG-SENSING TRANSCRIPTIONAL ACTIVATOR SOXR"/>
    <property type="match status" value="1"/>
</dbReference>
<sequence>MHSSTVTVEYSISDLCKEFDITTRTIRHYEDLGLLSPSRRGQSRVYTPSDRTRLRLILRGKRLGLSLEDSRQIIDMYEPGKTNINQLNTLIDAIRVQRTKLNQQLDDISKLLKDLNDAEANCVIALKTNGQN</sequence>
<dbReference type="GO" id="GO:0003700">
    <property type="term" value="F:DNA-binding transcription factor activity"/>
    <property type="evidence" value="ECO:0007669"/>
    <property type="project" value="InterPro"/>
</dbReference>
<dbReference type="SUPFAM" id="SSF46955">
    <property type="entry name" value="Putative DNA-binding domain"/>
    <property type="match status" value="1"/>
</dbReference>
<feature type="domain" description="HTH merR-type" evidence="3">
    <location>
        <begin position="9"/>
        <end position="76"/>
    </location>
</feature>
<reference evidence="4 5" key="1">
    <citation type="submission" date="2019-02" db="EMBL/GenBank/DDBJ databases">
        <title>Prokaryotic population dynamics and viral predation in marine succession experiment using metagenomics: the confinement effect.</title>
        <authorList>
            <person name="Haro-Moreno J.M."/>
            <person name="Rodriguez-Valera F."/>
            <person name="Lopez-Perez M."/>
        </authorList>
    </citation>
    <scope>NUCLEOTIDE SEQUENCE [LARGE SCALE GENOMIC DNA]</scope>
    <source>
        <strain evidence="4">MED-G170</strain>
    </source>
</reference>
<dbReference type="CDD" id="cd04776">
    <property type="entry name" value="HTH_GnyR"/>
    <property type="match status" value="1"/>
</dbReference>
<keyword evidence="2" id="KW-0175">Coiled coil</keyword>
<organism evidence="4 5">
    <name type="scientific">SAR92 clade bacterium</name>
    <dbReference type="NCBI Taxonomy" id="2315479"/>
    <lineage>
        <taxon>Bacteria</taxon>
        <taxon>Pseudomonadati</taxon>
        <taxon>Pseudomonadota</taxon>
        <taxon>Gammaproteobacteria</taxon>
        <taxon>Cellvibrionales</taxon>
        <taxon>Porticoccaceae</taxon>
        <taxon>SAR92 clade</taxon>
    </lineage>
</organism>
<accession>A0A520MCD0</accession>
<dbReference type="EMBL" id="SHBP01000022">
    <property type="protein sequence ID" value="RZO18867.1"/>
    <property type="molecule type" value="Genomic_DNA"/>
</dbReference>
<dbReference type="InterPro" id="IPR047057">
    <property type="entry name" value="MerR_fam"/>
</dbReference>
<dbReference type="PROSITE" id="PS50937">
    <property type="entry name" value="HTH_MERR_2"/>
    <property type="match status" value="1"/>
</dbReference>
<keyword evidence="1 4" id="KW-0238">DNA-binding</keyword>
<proteinExistence type="predicted"/>
<protein>
    <submittedName>
        <fullName evidence="4">MerR family DNA-binding transcriptional regulator</fullName>
    </submittedName>
</protein>
<dbReference type="Gene3D" id="1.10.1660.10">
    <property type="match status" value="1"/>
</dbReference>
<dbReference type="GO" id="GO:0003677">
    <property type="term" value="F:DNA binding"/>
    <property type="evidence" value="ECO:0007669"/>
    <property type="project" value="UniProtKB-KW"/>
</dbReference>
<evidence type="ECO:0000256" key="1">
    <source>
        <dbReference type="ARBA" id="ARBA00023125"/>
    </source>
</evidence>
<dbReference type="AlphaFoldDB" id="A0A520MCD0"/>
<feature type="coiled-coil region" evidence="2">
    <location>
        <begin position="84"/>
        <end position="121"/>
    </location>
</feature>
<evidence type="ECO:0000313" key="5">
    <source>
        <dbReference type="Proteomes" id="UP000315889"/>
    </source>
</evidence>
<name>A0A520MCD0_9GAMM</name>
<dbReference type="PANTHER" id="PTHR30204:SF58">
    <property type="entry name" value="HTH-TYPE TRANSCRIPTIONAL REGULATOR YFMP"/>
    <property type="match status" value="1"/>
</dbReference>
<evidence type="ECO:0000256" key="2">
    <source>
        <dbReference type="SAM" id="Coils"/>
    </source>
</evidence>
<dbReference type="Pfam" id="PF13411">
    <property type="entry name" value="MerR_1"/>
    <property type="match status" value="1"/>
</dbReference>
<evidence type="ECO:0000259" key="3">
    <source>
        <dbReference type="PROSITE" id="PS50937"/>
    </source>
</evidence>
<dbReference type="InterPro" id="IPR000551">
    <property type="entry name" value="MerR-type_HTH_dom"/>
</dbReference>
<comment type="caution">
    <text evidence="4">The sequence shown here is derived from an EMBL/GenBank/DDBJ whole genome shotgun (WGS) entry which is preliminary data.</text>
</comment>
<dbReference type="Proteomes" id="UP000315889">
    <property type="component" value="Unassembled WGS sequence"/>
</dbReference>
<dbReference type="InterPro" id="IPR009061">
    <property type="entry name" value="DNA-bd_dom_put_sf"/>
</dbReference>